<dbReference type="InterPro" id="IPR019475">
    <property type="entry name" value="DNA_primase_DnaB-bd"/>
</dbReference>
<keyword evidence="10 12" id="KW-0238">DNA-binding</keyword>
<dbReference type="Gene3D" id="3.90.580.10">
    <property type="entry name" value="Zinc finger, CHC2-type domain"/>
    <property type="match status" value="1"/>
</dbReference>
<dbReference type="Gene3D" id="6.10.140.360">
    <property type="match status" value="1"/>
</dbReference>
<dbReference type="OrthoDB" id="9803773at2"/>
<dbReference type="Gene3D" id="3.40.1360.10">
    <property type="match status" value="1"/>
</dbReference>
<dbReference type="InterPro" id="IPR030846">
    <property type="entry name" value="DnaG_bac"/>
</dbReference>
<dbReference type="CDD" id="cd03364">
    <property type="entry name" value="TOPRIM_DnaG_primases"/>
    <property type="match status" value="1"/>
</dbReference>
<dbReference type="Pfam" id="PF01807">
    <property type="entry name" value="Zn_ribbon_DnaG"/>
    <property type="match status" value="1"/>
</dbReference>
<dbReference type="FunFam" id="3.90.980.10:FF:000001">
    <property type="entry name" value="DNA primase"/>
    <property type="match status" value="1"/>
</dbReference>
<sequence length="608" mass="69779">MGTRIPDEKIEEIRKASDIVDVIGDYIQLKKQGRNMTGLCPFHGEKTPSFSVSPDKQLYHCFGCGAGGNVFSFIMESEGISFIESVQRLGERAGISLPELADGNQSDSKEKKREKYWMGAHELTVKLYQHVLLNTEEGKEAREYLENRGFDQNMIERFQLGFAPDSWDFLTSFLMRRNYDMDEMMEAGLLARREFDKKPFDRFRNRVMFPVWNRDGKAIGFTGRILGEGNPKYMNSPESSLFNKSRILYGFHLARPSIRKKNEAVLFEGNADVISSWRAGIDNGIAAMGTALTDRQVKMIKRNADKVLLCYDADDAGQNAAYKNAELLEKAGMTVRVAKMEEGLDPDDFIRQKGAERFRNEVIDSSLTYMGFKFRFFRKGINLQDEGNRIEYVEKVLQEISKLPRAVERDHYIRQLADEFNLSLDALKQELIQNFKARKQKEKRTSGPVVQERKPFAAQAGKRLLPAHANAERHLLAHMLRDAEAAVRVEDKLGAAFNIDEYQAIAAHLFSYYGEGNEPSVSRFMEKLEDEKLRKIVSELAMMTISTDLSEQELNDYAKRVLNYPKRLEIEKKKQEQRAAEDARDYTEAARISMEIIKMEQLLKDSMT</sequence>
<dbReference type="GO" id="GO:0005524">
    <property type="term" value="F:ATP binding"/>
    <property type="evidence" value="ECO:0007669"/>
    <property type="project" value="InterPro"/>
</dbReference>
<evidence type="ECO:0000259" key="15">
    <source>
        <dbReference type="PROSITE" id="PS50880"/>
    </source>
</evidence>
<dbReference type="GO" id="GO:0000428">
    <property type="term" value="C:DNA-directed RNA polymerase complex"/>
    <property type="evidence" value="ECO:0007669"/>
    <property type="project" value="UniProtKB-KW"/>
</dbReference>
<evidence type="ECO:0000256" key="12">
    <source>
        <dbReference type="HAMAP-Rule" id="MF_00974"/>
    </source>
</evidence>
<dbReference type="InterPro" id="IPR050219">
    <property type="entry name" value="DnaG_primase"/>
</dbReference>
<evidence type="ECO:0000256" key="14">
    <source>
        <dbReference type="PIRSR" id="PIRSR002811-1"/>
    </source>
</evidence>
<dbReference type="GO" id="GO:0008270">
    <property type="term" value="F:zinc ion binding"/>
    <property type="evidence" value="ECO:0007669"/>
    <property type="project" value="UniProtKB-UniRule"/>
</dbReference>
<comment type="similarity">
    <text evidence="12 13">Belongs to the DnaG primase family.</text>
</comment>
<evidence type="ECO:0000256" key="6">
    <source>
        <dbReference type="ARBA" id="ARBA00022723"/>
    </source>
</evidence>
<dbReference type="GO" id="GO:0006269">
    <property type="term" value="P:DNA replication, synthesis of primer"/>
    <property type="evidence" value="ECO:0007669"/>
    <property type="project" value="UniProtKB-UniRule"/>
</dbReference>
<dbReference type="InterPro" id="IPR036185">
    <property type="entry name" value="DNA_heli_DnaB-like_N_sf"/>
</dbReference>
<keyword evidence="2 12" id="KW-0639">Primosome</keyword>
<dbReference type="GO" id="GO:1990077">
    <property type="term" value="C:primosome complex"/>
    <property type="evidence" value="ECO:0007669"/>
    <property type="project" value="UniProtKB-KW"/>
</dbReference>
<evidence type="ECO:0000256" key="11">
    <source>
        <dbReference type="ARBA" id="ARBA00023163"/>
    </source>
</evidence>
<dbReference type="HAMAP" id="MF_00974">
    <property type="entry name" value="DNA_primase_DnaG"/>
    <property type="match status" value="1"/>
</dbReference>
<keyword evidence="6 12" id="KW-0479">Metal-binding</keyword>
<dbReference type="Pfam" id="PF10410">
    <property type="entry name" value="DnaB_bind"/>
    <property type="match status" value="1"/>
</dbReference>
<dbReference type="SUPFAM" id="SSF56731">
    <property type="entry name" value="DNA primase core"/>
    <property type="match status" value="1"/>
</dbReference>
<proteinExistence type="inferred from homology"/>
<dbReference type="InterPro" id="IPR002694">
    <property type="entry name" value="Znf_CHC2"/>
</dbReference>
<feature type="zinc finger region" description="CHC2-type" evidence="12 14">
    <location>
        <begin position="40"/>
        <end position="64"/>
    </location>
</feature>
<dbReference type="SUPFAM" id="SSF48024">
    <property type="entry name" value="N-terminal domain of DnaB helicase"/>
    <property type="match status" value="1"/>
</dbReference>
<keyword evidence="5 12" id="KW-0235">DNA replication</keyword>
<evidence type="ECO:0000256" key="2">
    <source>
        <dbReference type="ARBA" id="ARBA00022515"/>
    </source>
</evidence>
<dbReference type="InterPro" id="IPR006295">
    <property type="entry name" value="DNA_primase_DnaG"/>
</dbReference>
<name>A0A2W0HNK9_9BACI</name>
<dbReference type="RefSeq" id="WP_110518736.1">
    <property type="nucleotide sequence ID" value="NZ_PDOF01000001.1"/>
</dbReference>
<dbReference type="PROSITE" id="PS50880">
    <property type="entry name" value="TOPRIM"/>
    <property type="match status" value="1"/>
</dbReference>
<dbReference type="Proteomes" id="UP000248066">
    <property type="component" value="Unassembled WGS sequence"/>
</dbReference>
<dbReference type="InterPro" id="IPR037068">
    <property type="entry name" value="DNA_primase_core_N_sf"/>
</dbReference>
<organism evidence="16 17">
    <name type="scientific">Alteribacter lacisalsi</name>
    <dbReference type="NCBI Taxonomy" id="2045244"/>
    <lineage>
        <taxon>Bacteria</taxon>
        <taxon>Bacillati</taxon>
        <taxon>Bacillota</taxon>
        <taxon>Bacilli</taxon>
        <taxon>Bacillales</taxon>
        <taxon>Bacillaceae</taxon>
        <taxon>Alteribacter</taxon>
    </lineage>
</organism>
<dbReference type="InterPro" id="IPR006171">
    <property type="entry name" value="TOPRIM_dom"/>
</dbReference>
<keyword evidence="4 12" id="KW-0548">Nucleotidyltransferase</keyword>
<keyword evidence="9" id="KW-0460">Magnesium</keyword>
<dbReference type="Gene3D" id="3.90.980.10">
    <property type="entry name" value="DNA primase, catalytic core, N-terminal domain"/>
    <property type="match status" value="1"/>
</dbReference>
<dbReference type="GO" id="GO:0003678">
    <property type="term" value="F:DNA helicase activity"/>
    <property type="evidence" value="ECO:0007669"/>
    <property type="project" value="InterPro"/>
</dbReference>
<dbReference type="Gene3D" id="1.10.860.10">
    <property type="entry name" value="DNAb Helicase, Chain A"/>
    <property type="match status" value="1"/>
</dbReference>
<dbReference type="InterPro" id="IPR013264">
    <property type="entry name" value="DNAG_N"/>
</dbReference>
<evidence type="ECO:0000256" key="7">
    <source>
        <dbReference type="ARBA" id="ARBA00022771"/>
    </source>
</evidence>
<evidence type="ECO:0000256" key="13">
    <source>
        <dbReference type="PIRNR" id="PIRNR002811"/>
    </source>
</evidence>
<dbReference type="NCBIfam" id="TIGR01391">
    <property type="entry name" value="dnaG"/>
    <property type="match status" value="1"/>
</dbReference>
<comment type="caution">
    <text evidence="16">The sequence shown here is derived from an EMBL/GenBank/DDBJ whole genome shotgun (WGS) entry which is preliminary data.</text>
</comment>
<dbReference type="SMART" id="SM00400">
    <property type="entry name" value="ZnF_CHCC"/>
    <property type="match status" value="1"/>
</dbReference>
<keyword evidence="8 12" id="KW-0862">Zinc</keyword>
<comment type="function">
    <text evidence="12 13">RNA polymerase that catalyzes the synthesis of short RNA molecules used as primers for DNA polymerase during DNA replication.</text>
</comment>
<dbReference type="EC" id="2.7.7.101" evidence="12"/>
<dbReference type="Pfam" id="PF08275">
    <property type="entry name" value="DNAG_N"/>
    <property type="match status" value="1"/>
</dbReference>
<evidence type="ECO:0000256" key="1">
    <source>
        <dbReference type="ARBA" id="ARBA00022478"/>
    </source>
</evidence>
<feature type="domain" description="Toprim" evidence="15">
    <location>
        <begin position="262"/>
        <end position="343"/>
    </location>
</feature>
<dbReference type="Pfam" id="PF13155">
    <property type="entry name" value="Toprim_2"/>
    <property type="match status" value="1"/>
</dbReference>
<dbReference type="GO" id="GO:0003899">
    <property type="term" value="F:DNA-directed RNA polymerase activity"/>
    <property type="evidence" value="ECO:0007669"/>
    <property type="project" value="UniProtKB-UniRule"/>
</dbReference>
<comment type="domain">
    <text evidence="12">Contains an N-terminal zinc-binding domain, a central core domain that contains the primase activity, and a C-terminal DnaB-binding domain.</text>
</comment>
<keyword evidence="3 12" id="KW-0808">Transferase</keyword>
<dbReference type="PANTHER" id="PTHR30313:SF2">
    <property type="entry name" value="DNA PRIMASE"/>
    <property type="match status" value="1"/>
</dbReference>
<keyword evidence="7 12" id="KW-0863">Zinc-finger</keyword>
<reference evidence="16 17" key="1">
    <citation type="submission" date="2017-10" db="EMBL/GenBank/DDBJ databases">
        <title>Bacillus sp. nov., a halophilic bacterium isolated from a Yangshapao Lake.</title>
        <authorList>
            <person name="Wang H."/>
        </authorList>
    </citation>
    <scope>NUCLEOTIDE SEQUENCE [LARGE SCALE GENOMIC DNA]</scope>
    <source>
        <strain evidence="16 17">YSP-3</strain>
    </source>
</reference>
<dbReference type="FunFam" id="3.90.580.10:FF:000001">
    <property type="entry name" value="DNA primase"/>
    <property type="match status" value="1"/>
</dbReference>
<dbReference type="SMART" id="SM00493">
    <property type="entry name" value="TOPRIM"/>
    <property type="match status" value="1"/>
</dbReference>
<evidence type="ECO:0000256" key="10">
    <source>
        <dbReference type="ARBA" id="ARBA00023125"/>
    </source>
</evidence>
<keyword evidence="11 12" id="KW-0804">Transcription</keyword>
<dbReference type="InterPro" id="IPR016136">
    <property type="entry name" value="DNA_helicase_N/primase_C"/>
</dbReference>
<evidence type="ECO:0000256" key="8">
    <source>
        <dbReference type="ARBA" id="ARBA00022833"/>
    </source>
</evidence>
<dbReference type="AlphaFoldDB" id="A0A2W0HNK9"/>
<accession>A0A2W0HNK9</accession>
<dbReference type="InterPro" id="IPR036977">
    <property type="entry name" value="DNA_primase_Znf_CHC2"/>
</dbReference>
<evidence type="ECO:0000313" key="16">
    <source>
        <dbReference type="EMBL" id="PYZ98672.1"/>
    </source>
</evidence>
<dbReference type="SUPFAM" id="SSF57783">
    <property type="entry name" value="Zinc beta-ribbon"/>
    <property type="match status" value="1"/>
</dbReference>
<dbReference type="InterPro" id="IPR034151">
    <property type="entry name" value="TOPRIM_DnaG_bac"/>
</dbReference>
<dbReference type="PANTHER" id="PTHR30313">
    <property type="entry name" value="DNA PRIMASE"/>
    <property type="match status" value="1"/>
</dbReference>
<comment type="catalytic activity">
    <reaction evidence="12">
        <text>ssDNA + n NTP = ssDNA/pppN(pN)n-1 hybrid + (n-1) diphosphate.</text>
        <dbReference type="EC" id="2.7.7.101"/>
    </reaction>
</comment>
<gene>
    <name evidence="12" type="primary">dnaG</name>
    <name evidence="16" type="ORF">CR205_08870</name>
</gene>
<evidence type="ECO:0000256" key="4">
    <source>
        <dbReference type="ARBA" id="ARBA00022695"/>
    </source>
</evidence>
<keyword evidence="1 12" id="KW-0240">DNA-directed RNA polymerase</keyword>
<dbReference type="EMBL" id="PDOF01000001">
    <property type="protein sequence ID" value="PYZ98672.1"/>
    <property type="molecule type" value="Genomic_DNA"/>
</dbReference>
<dbReference type="GO" id="GO:0005737">
    <property type="term" value="C:cytoplasm"/>
    <property type="evidence" value="ECO:0007669"/>
    <property type="project" value="TreeGrafter"/>
</dbReference>
<evidence type="ECO:0000256" key="5">
    <source>
        <dbReference type="ARBA" id="ARBA00022705"/>
    </source>
</evidence>
<keyword evidence="17" id="KW-1185">Reference proteome</keyword>
<comment type="subunit">
    <text evidence="12">Monomer. Interacts with DnaB.</text>
</comment>
<protein>
    <recommendedName>
        <fullName evidence="12 13">DNA primase</fullName>
        <ecNumber evidence="12">2.7.7.101</ecNumber>
    </recommendedName>
</protein>
<evidence type="ECO:0000256" key="9">
    <source>
        <dbReference type="ARBA" id="ARBA00022842"/>
    </source>
</evidence>
<evidence type="ECO:0000313" key="17">
    <source>
        <dbReference type="Proteomes" id="UP000248066"/>
    </source>
</evidence>
<comment type="cofactor">
    <cofactor evidence="12 13 14">
        <name>Zn(2+)</name>
        <dbReference type="ChEBI" id="CHEBI:29105"/>
    </cofactor>
    <text evidence="12 13 14">Binds 1 zinc ion per monomer.</text>
</comment>
<dbReference type="PIRSF" id="PIRSF002811">
    <property type="entry name" value="DnaG"/>
    <property type="match status" value="1"/>
</dbReference>
<dbReference type="GO" id="GO:0003677">
    <property type="term" value="F:DNA binding"/>
    <property type="evidence" value="ECO:0007669"/>
    <property type="project" value="UniProtKB-KW"/>
</dbReference>
<evidence type="ECO:0000256" key="3">
    <source>
        <dbReference type="ARBA" id="ARBA00022679"/>
    </source>
</evidence>